<dbReference type="EMBL" id="FNHQ01000002">
    <property type="protein sequence ID" value="SDM14026.1"/>
    <property type="molecule type" value="Genomic_DNA"/>
</dbReference>
<keyword evidence="3" id="KW-1185">Reference proteome</keyword>
<dbReference type="Proteomes" id="UP000199309">
    <property type="component" value="Unassembled WGS sequence"/>
</dbReference>
<proteinExistence type="predicted"/>
<keyword evidence="1" id="KW-1133">Transmembrane helix</keyword>
<gene>
    <name evidence="2" type="ORF">SAMN05660299_00268</name>
</gene>
<evidence type="ECO:0008006" key="4">
    <source>
        <dbReference type="Google" id="ProtNLM"/>
    </source>
</evidence>
<dbReference type="RefSeq" id="WP_091647503.1">
    <property type="nucleotide sequence ID" value="NZ_FNHQ01000002.1"/>
</dbReference>
<evidence type="ECO:0000313" key="2">
    <source>
        <dbReference type="EMBL" id="SDM14026.1"/>
    </source>
</evidence>
<organism evidence="2 3">
    <name type="scientific">Megasphaera paucivorans</name>
    <dbReference type="NCBI Taxonomy" id="349095"/>
    <lineage>
        <taxon>Bacteria</taxon>
        <taxon>Bacillati</taxon>
        <taxon>Bacillota</taxon>
        <taxon>Negativicutes</taxon>
        <taxon>Veillonellales</taxon>
        <taxon>Veillonellaceae</taxon>
        <taxon>Megasphaera</taxon>
    </lineage>
</organism>
<dbReference type="AlphaFoldDB" id="A0A1G9QSQ6"/>
<dbReference type="OrthoDB" id="2665517at2"/>
<feature type="transmembrane region" description="Helical" evidence="1">
    <location>
        <begin position="40"/>
        <end position="58"/>
    </location>
</feature>
<sequence length="218" mass="23561">MIILFTILFFLAIISLILGLMKPCLIIRWGTDEKKTRGKAALISTIAIIIFAIGAIFSTSSTQKLSSSDPMAKTAQEETVQWNKSDPDALKNGNIKLAIGEIKKHRALAPIAESQDATVVYKSPWNYYGKVISFTGRVAIAENNPPDNDLSKALGGEACEIVIESSKNVIIDALIAGNVNNTQVGQQITLYGYPVGRTDVKNKIGGSFTHLVVIGKLQ</sequence>
<feature type="transmembrane region" description="Helical" evidence="1">
    <location>
        <begin position="6"/>
        <end position="28"/>
    </location>
</feature>
<evidence type="ECO:0000256" key="1">
    <source>
        <dbReference type="SAM" id="Phobius"/>
    </source>
</evidence>
<dbReference type="STRING" id="349095.SAMN05660299_00268"/>
<accession>A0A1G9QSQ6</accession>
<reference evidence="2 3" key="1">
    <citation type="submission" date="2016-10" db="EMBL/GenBank/DDBJ databases">
        <authorList>
            <person name="de Groot N.N."/>
        </authorList>
    </citation>
    <scope>NUCLEOTIDE SEQUENCE [LARGE SCALE GENOMIC DNA]</scope>
    <source>
        <strain evidence="2 3">DSM 16981</strain>
    </source>
</reference>
<evidence type="ECO:0000313" key="3">
    <source>
        <dbReference type="Proteomes" id="UP000199309"/>
    </source>
</evidence>
<name>A0A1G9QSQ6_9FIRM</name>
<keyword evidence="1" id="KW-0472">Membrane</keyword>
<keyword evidence="1" id="KW-0812">Transmembrane</keyword>
<protein>
    <recommendedName>
        <fullName evidence="4">tRNA_anti-like</fullName>
    </recommendedName>
</protein>